<organism evidence="1 2">
    <name type="scientific">Elysia marginata</name>
    <dbReference type="NCBI Taxonomy" id="1093978"/>
    <lineage>
        <taxon>Eukaryota</taxon>
        <taxon>Metazoa</taxon>
        <taxon>Spiralia</taxon>
        <taxon>Lophotrochozoa</taxon>
        <taxon>Mollusca</taxon>
        <taxon>Gastropoda</taxon>
        <taxon>Heterobranchia</taxon>
        <taxon>Euthyneura</taxon>
        <taxon>Panpulmonata</taxon>
        <taxon>Sacoglossa</taxon>
        <taxon>Placobranchoidea</taxon>
        <taxon>Plakobranchidae</taxon>
        <taxon>Elysia</taxon>
    </lineage>
</organism>
<gene>
    <name evidence="1" type="ORF">ElyMa_004654600</name>
</gene>
<reference evidence="1 2" key="1">
    <citation type="journal article" date="2021" name="Elife">
        <title>Chloroplast acquisition without the gene transfer in kleptoplastic sea slugs, Plakobranchus ocellatus.</title>
        <authorList>
            <person name="Maeda T."/>
            <person name="Takahashi S."/>
            <person name="Yoshida T."/>
            <person name="Shimamura S."/>
            <person name="Takaki Y."/>
            <person name="Nagai Y."/>
            <person name="Toyoda A."/>
            <person name="Suzuki Y."/>
            <person name="Arimoto A."/>
            <person name="Ishii H."/>
            <person name="Satoh N."/>
            <person name="Nishiyama T."/>
            <person name="Hasebe M."/>
            <person name="Maruyama T."/>
            <person name="Minagawa J."/>
            <person name="Obokata J."/>
            <person name="Shigenobu S."/>
        </authorList>
    </citation>
    <scope>NUCLEOTIDE SEQUENCE [LARGE SCALE GENOMIC DNA]</scope>
</reference>
<feature type="non-terminal residue" evidence="1">
    <location>
        <position position="1"/>
    </location>
</feature>
<dbReference type="EMBL" id="BMAT01009333">
    <property type="protein sequence ID" value="GFS04352.1"/>
    <property type="molecule type" value="Genomic_DNA"/>
</dbReference>
<evidence type="ECO:0000313" key="1">
    <source>
        <dbReference type="EMBL" id="GFS04352.1"/>
    </source>
</evidence>
<name>A0AAV4I2E3_9GAST</name>
<sequence length="80" mass="9365">SVLPCTVLCAHLFPGLHPAWRRCSPAVRHCRHVRRGFLRVHGQPRRHRAAVRRNAVRRDQRGGHHAWYYSTVRGRCDHAE</sequence>
<protein>
    <submittedName>
        <fullName evidence="1">Uncharacterized protein</fullName>
    </submittedName>
</protein>
<dbReference type="Proteomes" id="UP000762676">
    <property type="component" value="Unassembled WGS sequence"/>
</dbReference>
<evidence type="ECO:0000313" key="2">
    <source>
        <dbReference type="Proteomes" id="UP000762676"/>
    </source>
</evidence>
<dbReference type="AlphaFoldDB" id="A0AAV4I2E3"/>
<proteinExistence type="predicted"/>
<feature type="non-terminal residue" evidence="1">
    <location>
        <position position="80"/>
    </location>
</feature>
<comment type="caution">
    <text evidence="1">The sequence shown here is derived from an EMBL/GenBank/DDBJ whole genome shotgun (WGS) entry which is preliminary data.</text>
</comment>
<keyword evidence="2" id="KW-1185">Reference proteome</keyword>
<accession>A0AAV4I2E3</accession>